<evidence type="ECO:0000256" key="2">
    <source>
        <dbReference type="PROSITE-ProRule" id="PRU10007"/>
    </source>
</evidence>
<protein>
    <submittedName>
        <fullName evidence="5">Acyl-CoA reductase-like NAD-dependent aldehyde dehydrogenase</fullName>
    </submittedName>
</protein>
<gene>
    <name evidence="5" type="ORF">QO011_007174</name>
</gene>
<dbReference type="InterPro" id="IPR016161">
    <property type="entry name" value="Ald_DH/histidinol_DH"/>
</dbReference>
<dbReference type="SUPFAM" id="SSF53720">
    <property type="entry name" value="ALDH-like"/>
    <property type="match status" value="1"/>
</dbReference>
<comment type="similarity">
    <text evidence="3">Belongs to the aldehyde dehydrogenase family.</text>
</comment>
<evidence type="ECO:0000313" key="6">
    <source>
        <dbReference type="Proteomes" id="UP001242480"/>
    </source>
</evidence>
<dbReference type="PANTHER" id="PTHR11699">
    <property type="entry name" value="ALDEHYDE DEHYDROGENASE-RELATED"/>
    <property type="match status" value="1"/>
</dbReference>
<evidence type="ECO:0000259" key="4">
    <source>
        <dbReference type="Pfam" id="PF00171"/>
    </source>
</evidence>
<organism evidence="5 6">
    <name type="scientific">Labrys wisconsinensis</name>
    <dbReference type="NCBI Taxonomy" id="425677"/>
    <lineage>
        <taxon>Bacteria</taxon>
        <taxon>Pseudomonadati</taxon>
        <taxon>Pseudomonadota</taxon>
        <taxon>Alphaproteobacteria</taxon>
        <taxon>Hyphomicrobiales</taxon>
        <taxon>Xanthobacteraceae</taxon>
        <taxon>Labrys</taxon>
    </lineage>
</organism>
<evidence type="ECO:0000256" key="3">
    <source>
        <dbReference type="RuleBase" id="RU003345"/>
    </source>
</evidence>
<evidence type="ECO:0000313" key="5">
    <source>
        <dbReference type="EMBL" id="MDQ0474135.1"/>
    </source>
</evidence>
<dbReference type="RefSeq" id="WP_307283238.1">
    <property type="nucleotide sequence ID" value="NZ_JAUSVX010000020.1"/>
</dbReference>
<dbReference type="Proteomes" id="UP001242480">
    <property type="component" value="Unassembled WGS sequence"/>
</dbReference>
<dbReference type="EMBL" id="JAUSVX010000020">
    <property type="protein sequence ID" value="MDQ0474135.1"/>
    <property type="molecule type" value="Genomic_DNA"/>
</dbReference>
<keyword evidence="1 3" id="KW-0560">Oxidoreductase</keyword>
<dbReference type="InterPro" id="IPR016162">
    <property type="entry name" value="Ald_DH_N"/>
</dbReference>
<dbReference type="PROSITE" id="PS00687">
    <property type="entry name" value="ALDEHYDE_DEHYDR_GLU"/>
    <property type="match status" value="1"/>
</dbReference>
<dbReference type="Gene3D" id="3.40.605.10">
    <property type="entry name" value="Aldehyde Dehydrogenase, Chain A, domain 1"/>
    <property type="match status" value="1"/>
</dbReference>
<dbReference type="Gene3D" id="3.40.309.10">
    <property type="entry name" value="Aldehyde Dehydrogenase, Chain A, domain 2"/>
    <property type="match status" value="1"/>
</dbReference>
<proteinExistence type="inferred from homology"/>
<dbReference type="InterPro" id="IPR029510">
    <property type="entry name" value="Ald_DH_CS_GLU"/>
</dbReference>
<comment type="caution">
    <text evidence="5">The sequence shown here is derived from an EMBL/GenBank/DDBJ whole genome shotgun (WGS) entry which is preliminary data.</text>
</comment>
<dbReference type="InterPro" id="IPR016163">
    <property type="entry name" value="Ald_DH_C"/>
</dbReference>
<accession>A0ABU0JKM0</accession>
<reference evidence="5 6" key="1">
    <citation type="submission" date="2023-07" db="EMBL/GenBank/DDBJ databases">
        <title>Genomic Encyclopedia of Type Strains, Phase IV (KMG-IV): sequencing the most valuable type-strain genomes for metagenomic binning, comparative biology and taxonomic classification.</title>
        <authorList>
            <person name="Goeker M."/>
        </authorList>
    </citation>
    <scope>NUCLEOTIDE SEQUENCE [LARGE SCALE GENOMIC DNA]</scope>
    <source>
        <strain evidence="5 6">DSM 19619</strain>
    </source>
</reference>
<dbReference type="Pfam" id="PF00171">
    <property type="entry name" value="Aldedh"/>
    <property type="match status" value="1"/>
</dbReference>
<evidence type="ECO:0000256" key="1">
    <source>
        <dbReference type="ARBA" id="ARBA00023002"/>
    </source>
</evidence>
<name>A0ABU0JKM0_9HYPH</name>
<sequence>MNEIPRTASVIEARTYRQLVGGELGEALSGARLERLSPAHDVKVGDYPLADAADADRAVAAARAAFDRGPWPRMSGAERSRMLLRIADLIEAHGEALARADVLESGKPISQARGEMAGAVDLWRYAAGQARALHGSVPSALGADMLGLIKRDPIGVVAMITPWNFPFVIASQKLPFALAAGCTVVIKPSELTPGSTLHLGELLVEAGLPAGVVNIIVGYGNTVGQRLAEHEAVDMISFTGSTAVGRTVARAAAGNLKKVALELGGKNPLIVCADADLEAAADAAVFGVFFNAGQCCNSSSRLLVDAAVAEDFVGRLEALTRTLAVGDPLDPATKVGAIVNDAQLAKIEGYLGEIAGSGAVLRAGGRRMATARGRFVEPTLVTGVRPDMRIAREEIFGPVLSILPFDDLGEAIAVANDTHYGLSAGIWTRDHEAALRAAEELRAGTVWVNGWMEGYPEMPFGGMGQSGLGREQGAQAVEEFTELKSVLFHRGPRTRWWARPSPSA</sequence>
<feature type="domain" description="Aldehyde dehydrogenase" evidence="4">
    <location>
        <begin position="31"/>
        <end position="486"/>
    </location>
</feature>
<keyword evidence="6" id="KW-1185">Reference proteome</keyword>
<feature type="active site" evidence="2">
    <location>
        <position position="262"/>
    </location>
</feature>
<dbReference type="InterPro" id="IPR015590">
    <property type="entry name" value="Aldehyde_DH_dom"/>
</dbReference>